<evidence type="ECO:0000313" key="3">
    <source>
        <dbReference type="Proteomes" id="UP000234323"/>
    </source>
</evidence>
<proteinExistence type="predicted"/>
<gene>
    <name evidence="2" type="ORF">RhiirA4_478414</name>
</gene>
<dbReference type="EMBL" id="LLXI01002533">
    <property type="protein sequence ID" value="PKY57387.1"/>
    <property type="molecule type" value="Genomic_DNA"/>
</dbReference>
<protein>
    <submittedName>
        <fullName evidence="2">Uncharacterized protein</fullName>
    </submittedName>
</protein>
<evidence type="ECO:0000313" key="2">
    <source>
        <dbReference type="EMBL" id="PKY57387.1"/>
    </source>
</evidence>
<accession>A0A2I1HET2</accession>
<keyword evidence="3" id="KW-1185">Reference proteome</keyword>
<sequence>MIKYHIENVNCIPILPERCSYFAFLALGDKALLDTKYYTSLYEKINHNNYINTSIDNNIKSDNEKTVYNEKTLNDVQDFELPKEWKNLLIKLVQILKMEIQTFMVKQHENIIRRIGELEYKYKHLYKEEKNIDPQTMPPRKKRTAKKKYALVESIRQNTKNGDQ</sequence>
<comment type="caution">
    <text evidence="2">The sequence shown here is derived from an EMBL/GenBank/DDBJ whole genome shotgun (WGS) entry which is preliminary data.</text>
</comment>
<organism evidence="2 3">
    <name type="scientific">Rhizophagus irregularis</name>
    <dbReference type="NCBI Taxonomy" id="588596"/>
    <lineage>
        <taxon>Eukaryota</taxon>
        <taxon>Fungi</taxon>
        <taxon>Fungi incertae sedis</taxon>
        <taxon>Mucoromycota</taxon>
        <taxon>Glomeromycotina</taxon>
        <taxon>Glomeromycetes</taxon>
        <taxon>Glomerales</taxon>
        <taxon>Glomeraceae</taxon>
        <taxon>Rhizophagus</taxon>
    </lineage>
</organism>
<feature type="compositionally biased region" description="Polar residues" evidence="1">
    <location>
        <begin position="155"/>
        <end position="164"/>
    </location>
</feature>
<feature type="compositionally biased region" description="Basic residues" evidence="1">
    <location>
        <begin position="139"/>
        <end position="149"/>
    </location>
</feature>
<dbReference type="Proteomes" id="UP000234323">
    <property type="component" value="Unassembled WGS sequence"/>
</dbReference>
<dbReference type="AlphaFoldDB" id="A0A2I1HET2"/>
<evidence type="ECO:0000256" key="1">
    <source>
        <dbReference type="SAM" id="MobiDB-lite"/>
    </source>
</evidence>
<name>A0A2I1HET2_9GLOM</name>
<reference evidence="2 3" key="1">
    <citation type="submission" date="2015-10" db="EMBL/GenBank/DDBJ databases">
        <title>Genome analyses suggest a sexual origin of heterokaryosis in a supposedly ancient asexual fungus.</title>
        <authorList>
            <person name="Ropars J."/>
            <person name="Sedzielewska K."/>
            <person name="Noel J."/>
            <person name="Charron P."/>
            <person name="Farinelli L."/>
            <person name="Marton T."/>
            <person name="Kruger M."/>
            <person name="Pelin A."/>
            <person name="Brachmann A."/>
            <person name="Corradi N."/>
        </authorList>
    </citation>
    <scope>NUCLEOTIDE SEQUENCE [LARGE SCALE GENOMIC DNA]</scope>
    <source>
        <strain evidence="2 3">A4</strain>
    </source>
</reference>
<feature type="region of interest" description="Disordered" evidence="1">
    <location>
        <begin position="132"/>
        <end position="164"/>
    </location>
</feature>